<dbReference type="AlphaFoldDB" id="A0A6S7GR33"/>
<dbReference type="InterPro" id="IPR051778">
    <property type="entry name" value="KHDC1"/>
</dbReference>
<dbReference type="Proteomes" id="UP001152795">
    <property type="component" value="Unassembled WGS sequence"/>
</dbReference>
<dbReference type="OrthoDB" id="6382392at2759"/>
<dbReference type="EMBL" id="CACRXK020001114">
    <property type="protein sequence ID" value="CAB3987061.1"/>
    <property type="molecule type" value="Genomic_DNA"/>
</dbReference>
<dbReference type="GO" id="GO:0035088">
    <property type="term" value="P:establishment or maintenance of apical/basal cell polarity"/>
    <property type="evidence" value="ECO:0007669"/>
    <property type="project" value="TreeGrafter"/>
</dbReference>
<dbReference type="PROSITE" id="PS51257">
    <property type="entry name" value="PROKAR_LIPOPROTEIN"/>
    <property type="match status" value="1"/>
</dbReference>
<accession>A0A6S7GR33</accession>
<name>A0A6S7GR33_PARCT</name>
<keyword evidence="2" id="KW-1185">Reference proteome</keyword>
<gene>
    <name evidence="1" type="ORF">PACLA_8A074626</name>
</gene>
<dbReference type="PANTHER" id="PTHR19447:SF14">
    <property type="entry name" value="OOCYTE-EXPRESSED PROTEIN HOMOLOG"/>
    <property type="match status" value="1"/>
</dbReference>
<dbReference type="GO" id="GO:0003723">
    <property type="term" value="F:RNA binding"/>
    <property type="evidence" value="ECO:0007669"/>
    <property type="project" value="TreeGrafter"/>
</dbReference>
<sequence>MTLSRGMAQASFVIGFALLGLAFGCVACGAFAMSKLHAGVSSTGLWAIYYLLPGVMLLVAGFRRYFTVFAIALGANVSGIILSMAGVSYAVGVWIVLNSDCGATLTVEGIGPTLTATGDKCICVFKVYDDEETSIFNASCSDLETVRDAYAAVALLYALLLIVSVVGSILGCFGACCGNRGNRRRRGMASPPYVMPSGDPNTMMMTTLGERRNFDNDPYNKQARYVRKGQYIQEAYHKAPYIEETPYLKREPLTEERPYSKRELYTEERPYPKQELYTEEIPYPKRERYTEETPYPKREPYTEETPYSKREPYTEERPYSKRELYTEERPYPKRELYTEETPYPKREPYTEETPYSKREPYTQETPYSKRELYTEERPYSSREPYTKERPYSKRETRTEERPYIVEERHYHSDRGYLDLQEYPSDLPPRSLPTREGHHLFAGYTNESFDRTGNL</sequence>
<dbReference type="GO" id="GO:0009880">
    <property type="term" value="P:embryonic pattern specification"/>
    <property type="evidence" value="ECO:0007669"/>
    <property type="project" value="TreeGrafter"/>
</dbReference>
<proteinExistence type="predicted"/>
<organism evidence="1 2">
    <name type="scientific">Paramuricea clavata</name>
    <name type="common">Red gorgonian</name>
    <name type="synonym">Violescent sea-whip</name>
    <dbReference type="NCBI Taxonomy" id="317549"/>
    <lineage>
        <taxon>Eukaryota</taxon>
        <taxon>Metazoa</taxon>
        <taxon>Cnidaria</taxon>
        <taxon>Anthozoa</taxon>
        <taxon>Octocorallia</taxon>
        <taxon>Malacalcyonacea</taxon>
        <taxon>Plexauridae</taxon>
        <taxon>Paramuricea</taxon>
    </lineage>
</organism>
<evidence type="ECO:0000313" key="2">
    <source>
        <dbReference type="Proteomes" id="UP001152795"/>
    </source>
</evidence>
<evidence type="ECO:0000313" key="1">
    <source>
        <dbReference type="EMBL" id="CAB3987061.1"/>
    </source>
</evidence>
<dbReference type="GO" id="GO:0032991">
    <property type="term" value="C:protein-containing complex"/>
    <property type="evidence" value="ECO:0007669"/>
    <property type="project" value="TreeGrafter"/>
</dbReference>
<dbReference type="PANTHER" id="PTHR19447">
    <property type="entry name" value="OOCYTE-EXPRESSED PROTEIN HOMOLOG-RELATED"/>
    <property type="match status" value="1"/>
</dbReference>
<comment type="caution">
    <text evidence="1">The sequence shown here is derived from an EMBL/GenBank/DDBJ whole genome shotgun (WGS) entry which is preliminary data.</text>
</comment>
<reference evidence="1" key="1">
    <citation type="submission" date="2020-04" db="EMBL/GenBank/DDBJ databases">
        <authorList>
            <person name="Alioto T."/>
            <person name="Alioto T."/>
            <person name="Gomez Garrido J."/>
        </authorList>
    </citation>
    <scope>NUCLEOTIDE SEQUENCE</scope>
    <source>
        <strain evidence="1">A484AB</strain>
    </source>
</reference>
<protein>
    <submittedName>
        <fullName evidence="1">Uncharacterized protein</fullName>
    </submittedName>
</protein>